<evidence type="ECO:0000256" key="5">
    <source>
        <dbReference type="ARBA" id="ARBA00023268"/>
    </source>
</evidence>
<dbReference type="InterPro" id="IPR013149">
    <property type="entry name" value="ADH-like_C"/>
</dbReference>
<dbReference type="InterPro" id="IPR020841">
    <property type="entry name" value="PKS_Beta-ketoAc_synthase_dom"/>
</dbReference>
<dbReference type="Pfam" id="PF13469">
    <property type="entry name" value="Sulfotransfer_3"/>
    <property type="match status" value="1"/>
</dbReference>
<dbReference type="PROSITE" id="PS00012">
    <property type="entry name" value="PHOSPHOPANTETHEINE"/>
    <property type="match status" value="1"/>
</dbReference>
<evidence type="ECO:0000259" key="10">
    <source>
        <dbReference type="PROSITE" id="PS52019"/>
    </source>
</evidence>
<dbReference type="InterPro" id="IPR042104">
    <property type="entry name" value="PKS_dehydratase_sf"/>
</dbReference>
<dbReference type="InterPro" id="IPR014030">
    <property type="entry name" value="Ketoacyl_synth_N"/>
</dbReference>
<dbReference type="InterPro" id="IPR049551">
    <property type="entry name" value="PKS_DH_C"/>
</dbReference>
<dbReference type="InterPro" id="IPR013120">
    <property type="entry name" value="FAR_NAD-bd"/>
</dbReference>
<dbReference type="InterPro" id="IPR013154">
    <property type="entry name" value="ADH-like_N"/>
</dbReference>
<feature type="region of interest" description="C-terminal hotdog fold" evidence="7">
    <location>
        <begin position="1086"/>
        <end position="1257"/>
    </location>
</feature>
<dbReference type="Gene3D" id="3.40.366.10">
    <property type="entry name" value="Malonyl-Coenzyme A Acyl Carrier Protein, domain 2"/>
    <property type="match status" value="1"/>
</dbReference>
<dbReference type="InterPro" id="IPR057326">
    <property type="entry name" value="KR_dom"/>
</dbReference>
<keyword evidence="4" id="KW-0521">NADP</keyword>
<dbReference type="EMBL" id="JWZX01002220">
    <property type="protein sequence ID" value="KOO30472.1"/>
    <property type="molecule type" value="Genomic_DNA"/>
</dbReference>
<proteinExistence type="predicted"/>
<dbReference type="InterPro" id="IPR014031">
    <property type="entry name" value="Ketoacyl_synth_C"/>
</dbReference>
<dbReference type="GO" id="GO:0004312">
    <property type="term" value="F:fatty acid synthase activity"/>
    <property type="evidence" value="ECO:0007669"/>
    <property type="project" value="TreeGrafter"/>
</dbReference>
<dbReference type="OrthoDB" id="329835at2759"/>
<dbReference type="InterPro" id="IPR016039">
    <property type="entry name" value="Thiolase-like"/>
</dbReference>
<dbReference type="SMART" id="SM00825">
    <property type="entry name" value="PKS_KS"/>
    <property type="match status" value="1"/>
</dbReference>
<organism evidence="11 12">
    <name type="scientific">Chrysochromulina tobinii</name>
    <dbReference type="NCBI Taxonomy" id="1460289"/>
    <lineage>
        <taxon>Eukaryota</taxon>
        <taxon>Haptista</taxon>
        <taxon>Haptophyta</taxon>
        <taxon>Prymnesiophyceae</taxon>
        <taxon>Prymnesiales</taxon>
        <taxon>Chrysochromulinaceae</taxon>
        <taxon>Chrysochromulina</taxon>
    </lineage>
</organism>
<reference evidence="12" key="1">
    <citation type="journal article" date="2015" name="PLoS Genet.">
        <title>Genome Sequence and Transcriptome Analyses of Chrysochromulina tobin: Metabolic Tools for Enhanced Algal Fitness in the Prominent Order Prymnesiales (Haptophyceae).</title>
        <authorList>
            <person name="Hovde B.T."/>
            <person name="Deodato C.R."/>
            <person name="Hunsperger H.M."/>
            <person name="Ryken S.A."/>
            <person name="Yost W."/>
            <person name="Jha R.K."/>
            <person name="Patterson J."/>
            <person name="Monnat R.J. Jr."/>
            <person name="Barlow S.B."/>
            <person name="Starkenburg S.R."/>
            <person name="Cattolico R.A."/>
        </authorList>
    </citation>
    <scope>NUCLEOTIDE SEQUENCE</scope>
    <source>
        <strain evidence="12">CCMP291</strain>
    </source>
</reference>
<dbReference type="Pfam" id="PF00550">
    <property type="entry name" value="PP-binding"/>
    <property type="match status" value="1"/>
</dbReference>
<dbReference type="SUPFAM" id="SSF47336">
    <property type="entry name" value="ACP-like"/>
    <property type="match status" value="1"/>
</dbReference>
<dbReference type="InterPro" id="IPR020843">
    <property type="entry name" value="ER"/>
</dbReference>
<dbReference type="Pfam" id="PF00698">
    <property type="entry name" value="Acyl_transf_1"/>
    <property type="match status" value="1"/>
</dbReference>
<dbReference type="Pfam" id="PF02801">
    <property type="entry name" value="Ketoacyl-synt_C"/>
    <property type="match status" value="1"/>
</dbReference>
<dbReference type="SUPFAM" id="SSF53901">
    <property type="entry name" value="Thiolase-like"/>
    <property type="match status" value="1"/>
</dbReference>
<dbReference type="Proteomes" id="UP000037460">
    <property type="component" value="Unassembled WGS sequence"/>
</dbReference>
<dbReference type="InterPro" id="IPR050091">
    <property type="entry name" value="PKS_NRPS_Biosynth_Enz"/>
</dbReference>
<keyword evidence="2" id="KW-0597">Phosphoprotein</keyword>
<dbReference type="InterPro" id="IPR036291">
    <property type="entry name" value="NAD(P)-bd_dom_sf"/>
</dbReference>
<dbReference type="Gene3D" id="3.40.50.720">
    <property type="entry name" value="NAD(P)-binding Rossmann-like Domain"/>
    <property type="match status" value="4"/>
</dbReference>
<dbReference type="PROSITE" id="PS50075">
    <property type="entry name" value="CARRIER"/>
    <property type="match status" value="1"/>
</dbReference>
<comment type="caution">
    <text evidence="11">The sequence shown here is derived from an EMBL/GenBank/DDBJ whole genome shotgun (WGS) entry which is preliminary data.</text>
</comment>
<accession>A0A0M0JW24</accession>
<evidence type="ECO:0000313" key="12">
    <source>
        <dbReference type="Proteomes" id="UP000037460"/>
    </source>
</evidence>
<dbReference type="Pfam" id="PF00109">
    <property type="entry name" value="ketoacyl-synt"/>
    <property type="match status" value="1"/>
</dbReference>
<dbReference type="InterPro" id="IPR009081">
    <property type="entry name" value="PP-bd_ACP"/>
</dbReference>
<dbReference type="SUPFAM" id="SSF52540">
    <property type="entry name" value="P-loop containing nucleoside triphosphate hydrolases"/>
    <property type="match status" value="1"/>
</dbReference>
<dbReference type="InterPro" id="IPR014043">
    <property type="entry name" value="Acyl_transferase_dom"/>
</dbReference>
<feature type="domain" description="Carrier" evidence="8">
    <location>
        <begin position="2191"/>
        <end position="2266"/>
    </location>
</feature>
<evidence type="ECO:0000313" key="11">
    <source>
        <dbReference type="EMBL" id="KOO30472.1"/>
    </source>
</evidence>
<dbReference type="SUPFAM" id="SSF51735">
    <property type="entry name" value="NAD(P)-binding Rossmann-fold domains"/>
    <property type="match status" value="4"/>
</dbReference>
<protein>
    <submittedName>
        <fullName evidence="11">Beta-ketoacyl synthase</fullName>
    </submittedName>
</protein>
<keyword evidence="3" id="KW-0808">Transferase</keyword>
<dbReference type="InterPro" id="IPR001227">
    <property type="entry name" value="Ac_transferase_dom_sf"/>
</dbReference>
<dbReference type="CDD" id="cd05195">
    <property type="entry name" value="enoyl_red"/>
    <property type="match status" value="1"/>
</dbReference>
<dbReference type="InterPro" id="IPR049552">
    <property type="entry name" value="PKS_DH_N"/>
</dbReference>
<dbReference type="InterPro" id="IPR016035">
    <property type="entry name" value="Acyl_Trfase/lysoPLipase"/>
</dbReference>
<evidence type="ECO:0000256" key="2">
    <source>
        <dbReference type="ARBA" id="ARBA00022553"/>
    </source>
</evidence>
<dbReference type="Pfam" id="PF00107">
    <property type="entry name" value="ADH_zinc_N"/>
    <property type="match status" value="1"/>
</dbReference>
<dbReference type="PROSITE" id="PS52004">
    <property type="entry name" value="KS3_2"/>
    <property type="match status" value="1"/>
</dbReference>
<feature type="domain" description="Ketosynthase family 3 (KS3)" evidence="9">
    <location>
        <begin position="6"/>
        <end position="428"/>
    </location>
</feature>
<dbReference type="CDD" id="cd00833">
    <property type="entry name" value="PKS"/>
    <property type="match status" value="1"/>
</dbReference>
<name>A0A0M0JW24_9EUKA</name>
<dbReference type="SMART" id="SM00829">
    <property type="entry name" value="PKS_ER"/>
    <property type="match status" value="1"/>
</dbReference>
<dbReference type="SMART" id="SM00826">
    <property type="entry name" value="PKS_DH"/>
    <property type="match status" value="1"/>
</dbReference>
<dbReference type="PANTHER" id="PTHR43775:SF37">
    <property type="entry name" value="SI:DKEY-61P9.11"/>
    <property type="match status" value="1"/>
</dbReference>
<dbReference type="InterPro" id="IPR011032">
    <property type="entry name" value="GroES-like_sf"/>
</dbReference>
<dbReference type="InterPro" id="IPR016036">
    <property type="entry name" value="Malonyl_transacylase_ACP-bd"/>
</dbReference>
<feature type="active site" description="Proton acceptor; for dehydratase activity" evidence="7">
    <location>
        <position position="971"/>
    </location>
</feature>
<dbReference type="InterPro" id="IPR013968">
    <property type="entry name" value="PKS_KR"/>
</dbReference>
<feature type="region of interest" description="N-terminal hotdog fold" evidence="7">
    <location>
        <begin position="940"/>
        <end position="1062"/>
    </location>
</feature>
<evidence type="ECO:0000256" key="4">
    <source>
        <dbReference type="ARBA" id="ARBA00022857"/>
    </source>
</evidence>
<feature type="active site" description="Proton donor; for dehydratase activity" evidence="7">
    <location>
        <position position="1160"/>
    </location>
</feature>
<keyword evidence="6" id="KW-0012">Acyltransferase</keyword>
<sequence>MDRSNPVPIAIIGYGYRLPGGINNDDEFWKLISERGFVQEPIEDRYGKGQCPHDGFDSPMRVASPYEGLIKDGEELHFDCALFGMSPNDAKRMDPQCKMMLSCTWEALEMAGLDQASLHNSNTGVFCGVQVSSCAGWRPPYGATPSDVPGKSLSMISNRISFHFNWMGPSFSVATACSSGITALDAAIKSLSLGECDLAASGAVNYLGHEVGSIGFNQLGIISKTGTSRSFDKDANGYMRAEGAFMYLLKRLPDAERDGDRIFAVIRGCGLNTAGAEKDADVGHAQQSLMELIARQAGIDPLAVDYVEAHATGTAVGDAIEGNAIARAYGSPARTTLLRLASTRSNVGHMEAASFTCSLLKILLMLQKRHFAPVSAHHKSPNPKIPWEGQRMKVQTSAEPFPQRDEPILIGINSFGFGGANGHCIVQEYKAPATWSSVPEAIHLGRKVFSVPLCAKSDEALVDRARQLAAFLQSASPEDSYTLIGNLCCRVTPHRVRTAFSAATLPELQAALEAFVAKASKNELKPEDVVRVQLKSRLSSQELIPAGVAEGSVTPPTVLFVFPGQGSQWAGCGKRLYETEPVFKRVVDTIDKTWSQCAGADTPKLSGVAFDENFGKELNECKWAQPVTFLIQAGLFEMLKAHGVHPDAVVGHSAGEAGSAYASGAYTLEEATRLVYDRARLQQLTAGCGRMLVLMMERSAVEASLTKLGFDYQGEGLEGDVVDLACFNSPNNTVVCGAPATIAKLQEALVADGLQAGKLIPGNIAFHSRHMLPIKAELYKVLGQLDGPSGALRTGPIPLLSTVTGRVLDSVDANYWWSNVRRPVNLLDTIRTVKLLLKPDVIVEISPHITLRSPIRECYEENDGTMPPYVPTLIRGVDDAAAFANALGACFKNGLLVDYRALFPRPEPMTHKLPRYPMKKERMIDDLIDNFAHLRMESFHRGPMLGADKQGPIKQYGNVFSKPHFVWMADHVVQETAIIPASGYIELLLEAFRGEPVHVVHARFIAPFTLTADPKHLHTNLEPVPHAPNRYEFTITSRPHSSLDTASTVHCVGVLEKLNLAIKGGLANALPTQVPLTFPVARPDGKGKFSECMFENAETFYAAMQARVGEAFSYGPYFRVIKRVDRDVETLNLRVEIEQEATMWKKWDLMGYLLHPTVLDGVLQIFIVYVMEAPDFSGVPQMMNDFIFVKKPTTEKLVCVYEPPAYLKGNVHQKGQLAFALGERPAGAIQIYDGVTGELVAYLGRYTSFHANAKKPDLRKSKHFLSWQPKDACNAPAAAQATIAQLKAGATPVPAATKTLIADLMSMGHPKAGTPFFVNVGEAVIGAPPSRLAMEECIGVCTDKPVQFTSISTDVEKLTALYNRYGSSHKDTHLRFVTSADVSTSTNGLLRPAMFELLVVRAWRTTLGGEPAAHEFAQAASWTRVDYFATLRTPEDVTSVGTPDGLYDAPAALTEWCQQFVSQRSGKADVASCVFTVFTTGAVLKVTSPAQTGVWGAVRTLSLELGDACKVDFRLVDLGAISDLALVPHLAPLRERELAIRNGRLWTSRLHNLRETIPIAHLTADAPCAFRLTTDNSGAIADLQFRTLPLPELGPLDVEIAVKGAALNFRDIMVGLGRLPLLSYERSALGRTVGIECAGQVVRVGTGVKRHKVGDKVLAMQGGCIANRLRCHELAAFKMPSNVSYEQGSSLLSVYVTAYYSLIYLARMRKGQTILVHSAMGGVGQAAIALAKHTGAHVIGTAGSKSRCEKLMAMGCVAAFDSHTTSWYADVMKFTQGKGVDIVLNSLAGEHVDLCLEALAAGGWHCEIGKVDIYADRPLKMAVFRKNLAYRAIDIDRLMMDDPMLAAELTESCLELIQKGKVPCLPITCFEYSQHQAALRSMMGGLHEGKIVLTPPPADKTIEVGDTRSLYGVGKDGKPRTVLLSGCLGDFGLRLFAYLIAMGAKHILVLDRDPKRKRTVEWMRQHAYVDYLMPDSANVRIEIVRADVAVYSDVVDALGQVKALGLPPIGSVFHLAGILDDKFVSDMDRASFARVYAPKADGAWNLHRATQKLEPLDHFVMLSSTSSAFGNPGQTNYSAANSYQDGLAAMRQQAGLAGLSYCMGAVIEAGMAARNPQLLNMMKAGGMPAISSIFAIEVLDSAIRSGVHSNAVAALASDRFSADLGSSDFLRSAAQLVHNGAVFRLGGGGGLSKEALIERISSKVAALCGVAEVSPTDPLSTYGLNSISVAELGAFLKTEMAYSASAMQLMTSATCESIANGILAAQGGVDASATKAKGDEADKAKGEASAELTISRPPRVPSRFAVGLEEHFAQAAAAVAHKTRQKPLAVTISAPAAGAGASASAASPTASPLAPLAIESLGVLDGALPPKCQEALDELNGFVNSFETSGLQPVTPVQQVRRVLLTGATGFLGRHFIPYLLERKDVTIEKIYCPVRASSDEKALARVIEAMTMCGLWKDALRERLCVFAGDLHDINFGASPTLYQELSASVDGVYHFASNLKLAASFDELRKENCQALLPVMKLCLSAKMKHLWLASTLGIFPQYFCMFGNEFAERTIRANAMPELAEMKRVYPLYIGGYPWSKLLIELTAYGAAKSKGLPLAVFRLPYLYSSSKTGYTVTEDPTVRLFQATLQVRAAPGRARPFATEDAEVMCTIMANVSLNANRKHVIYHCSKRSQSMLTECSNLDMMGFHCQQVPYPVFKAQCQKLGTASPLHTFWALMDHYAPYWIEHSRCATTWPIDDSTVRDDCFPLPPKPNALSAMRATMEWILAHRETWPFDLGLMRADLSVEKLLGPSARLCETYGLDFHKVVPPYVREGLRRICAELEAPNKLEPLRFESRPAIAFNLQSRLESRVHLHALLKMHPEIVDEPLERPVFILGLNRTGTTFLHRMLEASGRFTAPTVEEQNILPAASQLSTPDQTKVTERLDFFRTYLSELTDAFAGIHEMGVGLPEEDMCAHSHAFASLEYDIAFGLPEYREWLDAHLAAHGDDVYAEHRVWMQMVAWTRRRATGATVGTDARRWCFKMPWHCKSLPSLLKAYPDALLVHTHRPVMEVAGSWCSLVERQRERNVEAVERAALGEHQLQVLASMLVAGTTFRTSHPEIAPRWLDVHFKDITGHPARVAAHVITHAGMNADKATLAAVDGYVASSRKKRSEAKLHRYDMRHYQLGESAFKSKAFLEYEHDLASRKSTRGALAGTFREKLPQLVAFGLAAAAAGVAAVYSSE</sequence>
<keyword evidence="12" id="KW-1185">Reference proteome</keyword>
<dbReference type="Gene3D" id="3.40.47.10">
    <property type="match status" value="1"/>
</dbReference>
<dbReference type="GO" id="GO:0016491">
    <property type="term" value="F:oxidoreductase activity"/>
    <property type="evidence" value="ECO:0007669"/>
    <property type="project" value="InterPro"/>
</dbReference>
<evidence type="ECO:0000256" key="3">
    <source>
        <dbReference type="ARBA" id="ARBA00022679"/>
    </source>
</evidence>
<dbReference type="Pfam" id="PF07993">
    <property type="entry name" value="NAD_binding_4"/>
    <property type="match status" value="1"/>
</dbReference>
<dbReference type="Pfam" id="PF08240">
    <property type="entry name" value="ADH_N"/>
    <property type="match status" value="1"/>
</dbReference>
<evidence type="ECO:0000256" key="6">
    <source>
        <dbReference type="ARBA" id="ARBA00023315"/>
    </source>
</evidence>
<dbReference type="SMART" id="SM00827">
    <property type="entry name" value="PKS_AT"/>
    <property type="match status" value="1"/>
</dbReference>
<dbReference type="Gene3D" id="3.90.180.10">
    <property type="entry name" value="Medium-chain alcohol dehydrogenases, catalytic domain"/>
    <property type="match status" value="1"/>
</dbReference>
<dbReference type="GO" id="GO:0004315">
    <property type="term" value="F:3-oxoacyl-[acyl-carrier-protein] synthase activity"/>
    <property type="evidence" value="ECO:0007669"/>
    <property type="project" value="InterPro"/>
</dbReference>
<dbReference type="SUPFAM" id="SSF55048">
    <property type="entry name" value="Probable ACP-binding domain of malonyl-CoA ACP transacylase"/>
    <property type="match status" value="1"/>
</dbReference>
<dbReference type="InterPro" id="IPR027417">
    <property type="entry name" value="P-loop_NTPase"/>
</dbReference>
<dbReference type="Pfam" id="PF08659">
    <property type="entry name" value="KR"/>
    <property type="match status" value="1"/>
</dbReference>
<dbReference type="Pfam" id="PF16197">
    <property type="entry name" value="KAsynt_C_assoc"/>
    <property type="match status" value="1"/>
</dbReference>
<dbReference type="PROSITE" id="PS00606">
    <property type="entry name" value="KS3_1"/>
    <property type="match status" value="1"/>
</dbReference>
<dbReference type="SUPFAM" id="SSF50129">
    <property type="entry name" value="GroES-like"/>
    <property type="match status" value="1"/>
</dbReference>
<dbReference type="SMART" id="SM00822">
    <property type="entry name" value="PKS_KR"/>
    <property type="match status" value="1"/>
</dbReference>
<evidence type="ECO:0000256" key="7">
    <source>
        <dbReference type="PROSITE-ProRule" id="PRU01363"/>
    </source>
</evidence>
<dbReference type="InterPro" id="IPR020807">
    <property type="entry name" value="PKS_DH"/>
</dbReference>
<dbReference type="InterPro" id="IPR049900">
    <property type="entry name" value="PKS_mFAS_DH"/>
</dbReference>
<dbReference type="GO" id="GO:0006633">
    <property type="term" value="P:fatty acid biosynthetic process"/>
    <property type="evidence" value="ECO:0007669"/>
    <property type="project" value="InterPro"/>
</dbReference>
<dbReference type="SUPFAM" id="SSF52151">
    <property type="entry name" value="FabD/lysophospholipase-like"/>
    <property type="match status" value="1"/>
</dbReference>
<dbReference type="InterPro" id="IPR006162">
    <property type="entry name" value="Ppantetheine_attach_site"/>
</dbReference>
<dbReference type="Gene3D" id="3.10.129.110">
    <property type="entry name" value="Polyketide synthase dehydratase"/>
    <property type="match status" value="1"/>
</dbReference>
<keyword evidence="1" id="KW-0596">Phosphopantetheine</keyword>
<dbReference type="Gene3D" id="3.40.50.300">
    <property type="entry name" value="P-loop containing nucleotide triphosphate hydrolases"/>
    <property type="match status" value="1"/>
</dbReference>
<evidence type="ECO:0000256" key="1">
    <source>
        <dbReference type="ARBA" id="ARBA00022450"/>
    </source>
</evidence>
<dbReference type="InterPro" id="IPR018201">
    <property type="entry name" value="Ketoacyl_synth_AS"/>
</dbReference>
<evidence type="ECO:0000259" key="8">
    <source>
        <dbReference type="PROSITE" id="PS50075"/>
    </source>
</evidence>
<dbReference type="PROSITE" id="PS52019">
    <property type="entry name" value="PKS_MFAS_DH"/>
    <property type="match status" value="1"/>
</dbReference>
<evidence type="ECO:0000259" key="9">
    <source>
        <dbReference type="PROSITE" id="PS52004"/>
    </source>
</evidence>
<dbReference type="FunFam" id="3.40.50.720:FF:000209">
    <property type="entry name" value="Polyketide synthase Pks12"/>
    <property type="match status" value="1"/>
</dbReference>
<keyword evidence="5" id="KW-0511">Multifunctional enzyme</keyword>
<dbReference type="Pfam" id="PF21089">
    <property type="entry name" value="PKS_DH_N"/>
    <property type="match status" value="1"/>
</dbReference>
<dbReference type="Pfam" id="PF14765">
    <property type="entry name" value="PS-DH"/>
    <property type="match status" value="1"/>
</dbReference>
<dbReference type="Gene3D" id="3.30.70.3290">
    <property type="match status" value="1"/>
</dbReference>
<feature type="domain" description="PKS/mFAS DH" evidence="10">
    <location>
        <begin position="940"/>
        <end position="1257"/>
    </location>
</feature>
<dbReference type="InterPro" id="IPR032821">
    <property type="entry name" value="PKS_assoc"/>
</dbReference>
<dbReference type="InterPro" id="IPR036736">
    <property type="entry name" value="ACP-like_sf"/>
</dbReference>
<dbReference type="PANTHER" id="PTHR43775">
    <property type="entry name" value="FATTY ACID SYNTHASE"/>
    <property type="match status" value="1"/>
</dbReference>
<gene>
    <name evidence="11" type="ORF">Ctob_012433</name>
</gene>